<gene>
    <name evidence="1" type="ORF">DM01DRAFT_1390767</name>
</gene>
<keyword evidence="2" id="KW-1185">Reference proteome</keyword>
<accession>A0A1X2GIE5</accession>
<reference evidence="1 2" key="1">
    <citation type="submission" date="2016-07" db="EMBL/GenBank/DDBJ databases">
        <title>Pervasive Adenine N6-methylation of Active Genes in Fungi.</title>
        <authorList>
            <consortium name="DOE Joint Genome Institute"/>
            <person name="Mondo S.J."/>
            <person name="Dannebaum R.O."/>
            <person name="Kuo R.C."/>
            <person name="Labutti K."/>
            <person name="Haridas S."/>
            <person name="Kuo A."/>
            <person name="Salamov A."/>
            <person name="Ahrendt S.R."/>
            <person name="Lipzen A."/>
            <person name="Sullivan W."/>
            <person name="Andreopoulos W.B."/>
            <person name="Clum A."/>
            <person name="Lindquist E."/>
            <person name="Daum C."/>
            <person name="Ramamoorthy G.K."/>
            <person name="Gryganskyi A."/>
            <person name="Culley D."/>
            <person name="Magnuson J.K."/>
            <person name="James T.Y."/>
            <person name="O'Malley M.A."/>
            <person name="Stajich J.E."/>
            <person name="Spatafora J.W."/>
            <person name="Visel A."/>
            <person name="Grigoriev I.V."/>
        </authorList>
    </citation>
    <scope>NUCLEOTIDE SEQUENCE [LARGE SCALE GENOMIC DNA]</scope>
    <source>
        <strain evidence="1 2">NRRL 3301</strain>
    </source>
</reference>
<evidence type="ECO:0000313" key="1">
    <source>
        <dbReference type="EMBL" id="ORX53659.1"/>
    </source>
</evidence>
<sequence>MSMIKSNMPPSFTSCSHPTTLLLFAPAVRNSLSPLLDHFFSCPSRFFVWWACWRLIFDDPSPTWRSIKSAVVTLSWPPLNDPLLRISPSLLASTIIVGLWRAHWAAILHFVPFSPHRIVSSIHRHIAELSRESSFSTSTYRKLISSNVLS</sequence>
<dbReference type="EMBL" id="MCGT01000015">
    <property type="protein sequence ID" value="ORX53659.1"/>
    <property type="molecule type" value="Genomic_DNA"/>
</dbReference>
<dbReference type="AlphaFoldDB" id="A0A1X2GIE5"/>
<proteinExistence type="predicted"/>
<protein>
    <submittedName>
        <fullName evidence="1">Uncharacterized protein</fullName>
    </submittedName>
</protein>
<name>A0A1X2GIE5_9FUNG</name>
<organism evidence="1 2">
    <name type="scientific">Hesseltinella vesiculosa</name>
    <dbReference type="NCBI Taxonomy" id="101127"/>
    <lineage>
        <taxon>Eukaryota</taxon>
        <taxon>Fungi</taxon>
        <taxon>Fungi incertae sedis</taxon>
        <taxon>Mucoromycota</taxon>
        <taxon>Mucoromycotina</taxon>
        <taxon>Mucoromycetes</taxon>
        <taxon>Mucorales</taxon>
        <taxon>Cunninghamellaceae</taxon>
        <taxon>Hesseltinella</taxon>
    </lineage>
</organism>
<evidence type="ECO:0000313" key="2">
    <source>
        <dbReference type="Proteomes" id="UP000242146"/>
    </source>
</evidence>
<dbReference type="Proteomes" id="UP000242146">
    <property type="component" value="Unassembled WGS sequence"/>
</dbReference>
<comment type="caution">
    <text evidence="1">The sequence shown here is derived from an EMBL/GenBank/DDBJ whole genome shotgun (WGS) entry which is preliminary data.</text>
</comment>